<feature type="domain" description="AIG1-type G" evidence="6">
    <location>
        <begin position="293"/>
        <end position="497"/>
    </location>
</feature>
<evidence type="ECO:0000259" key="6">
    <source>
        <dbReference type="PROSITE" id="PS51720"/>
    </source>
</evidence>
<comment type="similarity">
    <text evidence="1">Belongs to the TRAFAC class TrmE-Era-EngA-EngB-Septin-like GTPase superfamily. AIG1/Toc34/Toc159-like paraseptin GTPase family. IAN subfamily.</text>
</comment>
<name>A0A8U0QV69_SALNM</name>
<feature type="compositionally biased region" description="Basic and acidic residues" evidence="5">
    <location>
        <begin position="837"/>
        <end position="848"/>
    </location>
</feature>
<feature type="compositionally biased region" description="Basic and acidic residues" evidence="5">
    <location>
        <begin position="565"/>
        <end position="574"/>
    </location>
</feature>
<dbReference type="PANTHER" id="PTHR10903">
    <property type="entry name" value="GTPASE, IMAP FAMILY MEMBER-RELATED"/>
    <property type="match status" value="1"/>
</dbReference>
<keyword evidence="7" id="KW-1185">Reference proteome</keyword>
<organism evidence="7 8">
    <name type="scientific">Salvelinus namaycush</name>
    <name type="common">Lake trout</name>
    <name type="synonym">Salmo namaycush</name>
    <dbReference type="NCBI Taxonomy" id="8040"/>
    <lineage>
        <taxon>Eukaryota</taxon>
        <taxon>Metazoa</taxon>
        <taxon>Chordata</taxon>
        <taxon>Craniata</taxon>
        <taxon>Vertebrata</taxon>
        <taxon>Euteleostomi</taxon>
        <taxon>Actinopterygii</taxon>
        <taxon>Neopterygii</taxon>
        <taxon>Teleostei</taxon>
        <taxon>Protacanthopterygii</taxon>
        <taxon>Salmoniformes</taxon>
        <taxon>Salmonidae</taxon>
        <taxon>Salmoninae</taxon>
        <taxon>Salvelinus</taxon>
    </lineage>
</organism>
<feature type="compositionally biased region" description="Basic and acidic residues" evidence="5">
    <location>
        <begin position="855"/>
        <end position="893"/>
    </location>
</feature>
<sequence length="1548" mass="179305">MESQGKGYPPFSVSTGGDESMQGVMQKEVNHSTSAPPLPELRLVLLGRKGTGKSSAANTILGGIGGFESGRPTEECSKKRADLTGRRVTVVDTPGWEWYYPLNSTPDWVRRETLRSMSLCSPGPHVILLVIRSCASVTESYRKQIEEHLESLGEGVLDHTMLLFTRGDELGVVPMEQRILTGGAAFQQLLRRCGNRYHILDNKSRGDGTQVRELLRKMVEMVENKGGHFGADPALLRLEADGRRRARERRKRQRQMEAQTQRGTIRAVLMTDAGSQGSDWDGKQPFSKGTRRLPELRLVLLGERETGKSSAGNTILGGGGEAAGFFQTGRVTEECARCQAEVAMRLVTVVDTPGWEGGVAGPTPERVKREMVWGSVSLCPPGPHAVLLTLRVDTLVGSTPVREHLELLGEEVWRHAVLLFTHGDQLREGVGIEQHIQSGGRDLKWLVEKCGSRYHVISNLNGCGDAAQVSGLLEKVEKMVAGNRCEAFSSLVQEVSDLTRQRNEKFNQRLKEVGDKMQRQEMELKRMREREVKSIRWFFDRKKKVKSPGKSGVEKEEDGGEEEEEKRSDGRKNEMGELEERIRWLTEDKEREIQDLAAENYRFIAALDQRSRELEEIVIKREEKEREIEELNERVDEQQVKLLDLERVVEEKERDKKEREEEFRGKHQGWRREAEELKDRIALEEKEKEEWTERGKTSQNEMYESKQLYEERRLQYEEEMERKLHEKEEEMERKLHEKEEEMEIKLHEKEEEMERKVHEKEEEMEGVRLLSETRETERRDEQRKRDEREKKEMSKLKEIIEKKNKEITDTQQLVTEKEKEIVKVRARSVDNVKEIERLKENNEQKESEAVAMQRQHTEDKSRRDAETMDKIRGKEVELNNLKQKDGENKRELVSLRQTIKQTKTELENLTAMMEKERMNMIQEYEKEMKTKDEEMRLMLEDNESATSQLQKMEEESRRNISGMTEGLRDSQRKVEVLQELNVKLKKEMDNLRKKCQEYEGDQGVQRTEKESREADIRELLCGYEEQLKNKDGEIHHVMEERDLEVAALKQMNDERQKELEKMKEEKEVREKQVDEIRGCYEKNLRERQNELKQTAEEKEKELEKRERVYNEKEREQARSKEVLDNRGCELETKEAELVKREEVLVKGEEVLVKREEVLVKGEEGLVKREEVLVKREEVLVKREEVLVKGEEVLEVGVVEKEGRELQGKEPERSGSITDREDQKMMECASSAILNNNSQFERMAAPEEKEEARQNLEEQAKEEIEEEGGKEGNREHPKQEGDSQNTGKECVPLKRGSQDEIWPEECKKRGRMGEEEEEEDNYKEIEDVNVISDLKLTPSPGPSVENTKHIQRSELRLVLLGETWSSRHPAGYTILGREASHPGESISMPWRGQIAGRQVSVVEPLGLKWRNGPDGNTSIPTDPTQLQNIFHSVSLSHPGPHAILLVLPAYLSFTQKYRRAVEHHMSVLGEDSWRRTMVLFTWGEALGESAEQHILRNGDLQWLVGQCGGRHHILASRKNNSQTAELMEKIEEMERKQMMLAPLDRISSD</sequence>
<keyword evidence="4" id="KW-0175">Coiled coil</keyword>
<dbReference type="SUPFAM" id="SSF52540">
    <property type="entry name" value="P-loop containing nucleoside triphosphate hydrolases"/>
    <property type="match status" value="2"/>
</dbReference>
<dbReference type="GeneID" id="120048997"/>
<feature type="region of interest" description="Disordered" evidence="5">
    <location>
        <begin position="1198"/>
        <end position="1320"/>
    </location>
</feature>
<evidence type="ECO:0000256" key="1">
    <source>
        <dbReference type="ARBA" id="ARBA00008535"/>
    </source>
</evidence>
<protein>
    <submittedName>
        <fullName evidence="8">Uncharacterized protein si:dkey-185m8.2</fullName>
    </submittedName>
</protein>
<dbReference type="InterPro" id="IPR006703">
    <property type="entry name" value="G_AIG1"/>
</dbReference>
<dbReference type="InterPro" id="IPR045058">
    <property type="entry name" value="GIMA/IAN/Toc"/>
</dbReference>
<evidence type="ECO:0000256" key="5">
    <source>
        <dbReference type="SAM" id="MobiDB-lite"/>
    </source>
</evidence>
<keyword evidence="3" id="KW-0342">GTP-binding</keyword>
<dbReference type="GO" id="GO:0005525">
    <property type="term" value="F:GTP binding"/>
    <property type="evidence" value="ECO:0007669"/>
    <property type="project" value="UniProtKB-KW"/>
</dbReference>
<proteinExistence type="inferred from homology"/>
<feature type="region of interest" description="Disordered" evidence="5">
    <location>
        <begin position="1087"/>
        <end position="1122"/>
    </location>
</feature>
<dbReference type="RefSeq" id="XP_038851186.1">
    <property type="nucleotide sequence ID" value="XM_038995258.1"/>
</dbReference>
<feature type="coiled-coil region" evidence="4">
    <location>
        <begin position="503"/>
        <end position="530"/>
    </location>
</feature>
<evidence type="ECO:0000256" key="3">
    <source>
        <dbReference type="ARBA" id="ARBA00023134"/>
    </source>
</evidence>
<feature type="compositionally biased region" description="Basic and acidic residues" evidence="5">
    <location>
        <begin position="1198"/>
        <end position="1224"/>
    </location>
</feature>
<feature type="compositionally biased region" description="Basic and acidic residues" evidence="5">
    <location>
        <begin position="724"/>
        <end position="761"/>
    </location>
</feature>
<feature type="region of interest" description="Disordered" evidence="5">
    <location>
        <begin position="724"/>
        <end position="793"/>
    </location>
</feature>
<dbReference type="Proteomes" id="UP000808372">
    <property type="component" value="Chromosome 6"/>
</dbReference>
<evidence type="ECO:0000313" key="8">
    <source>
        <dbReference type="RefSeq" id="XP_038851186.1"/>
    </source>
</evidence>
<dbReference type="KEGG" id="snh:120048997"/>
<feature type="compositionally biased region" description="Basic and acidic residues" evidence="5">
    <location>
        <begin position="771"/>
        <end position="793"/>
    </location>
</feature>
<dbReference type="Pfam" id="PF04548">
    <property type="entry name" value="AIG1"/>
    <property type="match status" value="3"/>
</dbReference>
<dbReference type="Gene3D" id="3.40.50.300">
    <property type="entry name" value="P-loop containing nucleotide triphosphate hydrolases"/>
    <property type="match status" value="3"/>
</dbReference>
<evidence type="ECO:0000256" key="4">
    <source>
        <dbReference type="SAM" id="Coils"/>
    </source>
</evidence>
<feature type="compositionally biased region" description="Basic and acidic residues" evidence="5">
    <location>
        <begin position="1243"/>
        <end position="1280"/>
    </location>
</feature>
<feature type="region of interest" description="Disordered" evidence="5">
    <location>
        <begin position="946"/>
        <end position="967"/>
    </location>
</feature>
<feature type="compositionally biased region" description="Acidic residues" evidence="5">
    <location>
        <begin position="555"/>
        <end position="564"/>
    </location>
</feature>
<evidence type="ECO:0000313" key="7">
    <source>
        <dbReference type="Proteomes" id="UP000808372"/>
    </source>
</evidence>
<evidence type="ECO:0000256" key="2">
    <source>
        <dbReference type="ARBA" id="ARBA00022741"/>
    </source>
</evidence>
<dbReference type="InterPro" id="IPR027417">
    <property type="entry name" value="P-loop_NTPase"/>
</dbReference>
<feature type="compositionally biased region" description="Basic and acidic residues" evidence="5">
    <location>
        <begin position="1303"/>
        <end position="1312"/>
    </location>
</feature>
<feature type="domain" description="AIG1-type G" evidence="6">
    <location>
        <begin position="38"/>
        <end position="239"/>
    </location>
</feature>
<feature type="region of interest" description="Disordered" evidence="5">
    <location>
        <begin position="837"/>
        <end position="894"/>
    </location>
</feature>
<dbReference type="PANTHER" id="PTHR10903:SF148">
    <property type="entry name" value="LEUCINE-RICH REPEAT-CONTAINING PROTEIN DDB_G0290503"/>
    <property type="match status" value="1"/>
</dbReference>
<reference evidence="8" key="1">
    <citation type="submission" date="2025-08" db="UniProtKB">
        <authorList>
            <consortium name="RefSeq"/>
        </authorList>
    </citation>
    <scope>IDENTIFICATION</scope>
    <source>
        <tissue evidence="8">White muscle</tissue>
    </source>
</reference>
<dbReference type="PROSITE" id="PS51720">
    <property type="entry name" value="G_AIG1"/>
    <property type="match status" value="2"/>
</dbReference>
<dbReference type="FunFam" id="3.40.50.300:FF:002274">
    <property type="entry name" value="Si:dkeyp-69e1.8"/>
    <property type="match status" value="1"/>
</dbReference>
<keyword evidence="2" id="KW-0547">Nucleotide-binding</keyword>
<accession>A0A8U0QV69</accession>
<feature type="region of interest" description="Disordered" evidence="5">
    <location>
        <begin position="546"/>
        <end position="574"/>
    </location>
</feature>
<gene>
    <name evidence="8" type="primary">si:dkey-185m8.2</name>
</gene>